<dbReference type="EMBL" id="LQCI01000027">
    <property type="protein sequence ID" value="KZB82960.1"/>
    <property type="molecule type" value="Genomic_DNA"/>
</dbReference>
<evidence type="ECO:0000256" key="1">
    <source>
        <dbReference type="SAM" id="MobiDB-lite"/>
    </source>
</evidence>
<gene>
    <name evidence="2" type="ORF">AVL48_37000</name>
</gene>
<feature type="region of interest" description="Disordered" evidence="1">
    <location>
        <begin position="1"/>
        <end position="20"/>
    </location>
</feature>
<dbReference type="RefSeq" id="WP_061983751.1">
    <property type="nucleotide sequence ID" value="NZ_FOPQ01000004.1"/>
</dbReference>
<proteinExistence type="predicted"/>
<sequence>MFSTPTESAPQPEREPGLIDRINQADSYADWLSGRGLSDVDVEVNELRLTMTPEVAWLVIIGSGFRGALTDLRPAVVEKVRERYLDALRADGVTELDATTLVGSGTVR</sequence>
<protein>
    <submittedName>
        <fullName evidence="2">Uncharacterized protein</fullName>
    </submittedName>
</protein>
<dbReference type="Proteomes" id="UP000076321">
    <property type="component" value="Unassembled WGS sequence"/>
</dbReference>
<organism evidence="2 3">
    <name type="scientific">Amycolatopsis regifaucium</name>
    <dbReference type="NCBI Taxonomy" id="546365"/>
    <lineage>
        <taxon>Bacteria</taxon>
        <taxon>Bacillati</taxon>
        <taxon>Actinomycetota</taxon>
        <taxon>Actinomycetes</taxon>
        <taxon>Pseudonocardiales</taxon>
        <taxon>Pseudonocardiaceae</taxon>
        <taxon>Amycolatopsis</taxon>
    </lineage>
</organism>
<accession>A0A154MFI7</accession>
<comment type="caution">
    <text evidence="2">The sequence shown here is derived from an EMBL/GenBank/DDBJ whole genome shotgun (WGS) entry which is preliminary data.</text>
</comment>
<reference evidence="2 3" key="1">
    <citation type="submission" date="2015-12" db="EMBL/GenBank/DDBJ databases">
        <title>Amycolatopsis regifaucium genome sequencing and assembly.</title>
        <authorList>
            <person name="Mayilraj S."/>
        </authorList>
    </citation>
    <scope>NUCLEOTIDE SEQUENCE [LARGE SCALE GENOMIC DNA]</scope>
    <source>
        <strain evidence="2 3">GY080</strain>
    </source>
</reference>
<evidence type="ECO:0000313" key="3">
    <source>
        <dbReference type="Proteomes" id="UP000076321"/>
    </source>
</evidence>
<dbReference type="AlphaFoldDB" id="A0A154MFI7"/>
<name>A0A154MFI7_9PSEU</name>
<evidence type="ECO:0000313" key="2">
    <source>
        <dbReference type="EMBL" id="KZB82960.1"/>
    </source>
</evidence>